<organism evidence="1 2">
    <name type="scientific">Pannus brasiliensis CCIBt3594</name>
    <dbReference type="NCBI Taxonomy" id="1427578"/>
    <lineage>
        <taxon>Bacteria</taxon>
        <taxon>Bacillati</taxon>
        <taxon>Cyanobacteriota</taxon>
        <taxon>Cyanophyceae</taxon>
        <taxon>Oscillatoriophycideae</taxon>
        <taxon>Chroococcales</taxon>
        <taxon>Microcystaceae</taxon>
        <taxon>Pannus</taxon>
    </lineage>
</organism>
<evidence type="ECO:0000313" key="2">
    <source>
        <dbReference type="Proteomes" id="UP001328733"/>
    </source>
</evidence>
<protein>
    <recommendedName>
        <fullName evidence="3">ATPase AAA-type core domain-containing protein</fullName>
    </recommendedName>
</protein>
<dbReference type="InterPro" id="IPR027417">
    <property type="entry name" value="P-loop_NTPase"/>
</dbReference>
<dbReference type="RefSeq" id="WP_332866023.1">
    <property type="nucleotide sequence ID" value="NZ_JBAFSM010000030.1"/>
</dbReference>
<evidence type="ECO:0008006" key="3">
    <source>
        <dbReference type="Google" id="ProtNLM"/>
    </source>
</evidence>
<sequence>MSKKQNYNDPNQLSLFANSENFAEDVSRQTSSEAITVRTESRWDTLKNEKESERGFKTSDPCKEFSELNNKGKIEDLFLPFSYEEILSRVEKNDARLVDLIVPVTEFEEPIIQVAADISTAGYLLFLYGVSGVGKSTFISSLKIQKHIPIQEIISIDASELTPQSSSNLKLQLLREEIKKKSVEFFSENNKKEEKLCIVIDYLENLKDEEESQIKAFFRDLNALLRKYAILIIWPITVRQDLEDMRKFAQDYSSTMFHRRTPFIEFTGPPIDEYPNIAKKTIMFFNAGKTCYEFQLTDNDLEDLKIQYQQKPQDKHLIRDYLKDVKTFWEKRTNYLSRISKSIPKPTEVWFIFSYPEAEGVVARFAKQTPDIINEMWNADYKSLYAYINDNNQRKADWSPKRLTLALSSRMLTTKIMYLPTNALVSCIAAYAKEAGIPITRDDFLDENQYKVPIHWFGKKKAIDTLKRTPLCLQLSNVSIPGGKRKSGTVEKGLNNARQAFQKINEDIYQHKNKISDHLFNKAVYLTLKDSLENKNFKFSCEERHPYLTTIQPDILVDTQKSLVCLEFCYTTDATPGKIAEYVLSKLNKYMKQLEHNFGINRDNL</sequence>
<evidence type="ECO:0000313" key="1">
    <source>
        <dbReference type="EMBL" id="MEG3438543.1"/>
    </source>
</evidence>
<gene>
    <name evidence="1" type="ORF">V0288_15535</name>
</gene>
<dbReference type="Gene3D" id="3.40.50.300">
    <property type="entry name" value="P-loop containing nucleotide triphosphate hydrolases"/>
    <property type="match status" value="1"/>
</dbReference>
<keyword evidence="2" id="KW-1185">Reference proteome</keyword>
<dbReference type="EMBL" id="JBAFSM010000030">
    <property type="protein sequence ID" value="MEG3438543.1"/>
    <property type="molecule type" value="Genomic_DNA"/>
</dbReference>
<reference evidence="1 2" key="1">
    <citation type="submission" date="2024-01" db="EMBL/GenBank/DDBJ databases">
        <title>Genomic insights into the taxonomy and metabolism of the cyanobacterium Pannus brasiliensis CCIBt3594.</title>
        <authorList>
            <person name="Machado M."/>
            <person name="Botero N.B."/>
            <person name="Andreote A.P.D."/>
            <person name="Feitosa A.M.T."/>
            <person name="Popin R."/>
            <person name="Sivonen K."/>
            <person name="Fiore M.F."/>
        </authorList>
    </citation>
    <scope>NUCLEOTIDE SEQUENCE [LARGE SCALE GENOMIC DNA]</scope>
    <source>
        <strain evidence="1 2">CCIBt3594</strain>
    </source>
</reference>
<dbReference type="SUPFAM" id="SSF52540">
    <property type="entry name" value="P-loop containing nucleoside triphosphate hydrolases"/>
    <property type="match status" value="1"/>
</dbReference>
<name>A0AAW9QXR4_9CHRO</name>
<comment type="caution">
    <text evidence="1">The sequence shown here is derived from an EMBL/GenBank/DDBJ whole genome shotgun (WGS) entry which is preliminary data.</text>
</comment>
<dbReference type="Proteomes" id="UP001328733">
    <property type="component" value="Unassembled WGS sequence"/>
</dbReference>
<proteinExistence type="predicted"/>
<accession>A0AAW9QXR4</accession>
<dbReference type="AlphaFoldDB" id="A0AAW9QXR4"/>